<feature type="chain" id="PRO_5043533886" description="Multiple inositol polyphosphate phosphatase 1" evidence="17">
    <location>
        <begin position="22"/>
        <end position="516"/>
    </location>
</feature>
<dbReference type="EC" id="3.1.3.80" evidence="3"/>
<reference evidence="18" key="2">
    <citation type="submission" date="2023-04" db="EMBL/GenBank/DDBJ databases">
        <authorList>
            <person name="Bruccoleri R.E."/>
            <person name="Oakeley E.J."/>
            <person name="Faust A.-M."/>
            <person name="Dessus-Babus S."/>
            <person name="Altorfer M."/>
            <person name="Burckhardt D."/>
            <person name="Oertli M."/>
            <person name="Naumann U."/>
            <person name="Petersen F."/>
            <person name="Wong J."/>
        </authorList>
    </citation>
    <scope>NUCLEOTIDE SEQUENCE</scope>
    <source>
        <strain evidence="18">GSM-AAB239-AS_SAM_17_03QT</strain>
        <tissue evidence="18">Leaf</tissue>
    </source>
</reference>
<dbReference type="CDD" id="cd07061">
    <property type="entry name" value="HP_HAP_like"/>
    <property type="match status" value="1"/>
</dbReference>
<comment type="catalytic activity">
    <reaction evidence="14">
        <text>1D-myo-inositol hexakisphosphate + H2O = 1D-myo-inositol 1,2,4,5,6-pentakisphosphate + phosphate</text>
        <dbReference type="Rhea" id="RHEA:16989"/>
        <dbReference type="ChEBI" id="CHEBI:15377"/>
        <dbReference type="ChEBI" id="CHEBI:43474"/>
        <dbReference type="ChEBI" id="CHEBI:57798"/>
        <dbReference type="ChEBI" id="CHEBI:58130"/>
        <dbReference type="EC" id="3.1.3.62"/>
    </reaction>
    <physiologicalReaction direction="left-to-right" evidence="14">
        <dbReference type="Rhea" id="RHEA:16990"/>
    </physiologicalReaction>
</comment>
<evidence type="ECO:0000256" key="1">
    <source>
        <dbReference type="ARBA" id="ARBA00004236"/>
    </source>
</evidence>
<dbReference type="EMBL" id="JANAVB010035817">
    <property type="protein sequence ID" value="KAJ6804757.1"/>
    <property type="molecule type" value="Genomic_DNA"/>
</dbReference>
<evidence type="ECO:0000256" key="8">
    <source>
        <dbReference type="ARBA" id="ARBA00022801"/>
    </source>
</evidence>
<dbReference type="GO" id="GO:0034417">
    <property type="term" value="F:bisphosphoglycerate 3-phosphatase activity"/>
    <property type="evidence" value="ECO:0007669"/>
    <property type="project" value="UniProtKB-EC"/>
</dbReference>
<keyword evidence="7 17" id="KW-0732">Signal</keyword>
<dbReference type="Proteomes" id="UP001140949">
    <property type="component" value="Unassembled WGS sequence"/>
</dbReference>
<dbReference type="InterPro" id="IPR000560">
    <property type="entry name" value="His_Pase_clade-2"/>
</dbReference>
<evidence type="ECO:0000256" key="5">
    <source>
        <dbReference type="ARBA" id="ARBA00018097"/>
    </source>
</evidence>
<comment type="caution">
    <text evidence="18">The sequence shown here is derived from an EMBL/GenBank/DDBJ whole genome shotgun (WGS) entry which is preliminary data.</text>
</comment>
<keyword evidence="9" id="KW-0472">Membrane</keyword>
<keyword evidence="8" id="KW-0378">Hydrolase</keyword>
<sequence>MEIAFFFFILLLPLLSPSSAADEDFDVRLHLSTVTSYDAGKHANLAAYQPSAVSDECTPIHLNLVARHGTRSPTKKRIKELDRLATRLDVLLSSAKNKAQDSSLQKIPSWLFGWQSPWKGRQKGGELVIKGEEELYHLAIRVREKFPELFDQDYHPDVFSIRATQVPRASASAVAFGIGLFSGNGSLGPGRHRAFSVTSESRASDICLRFHDNCATYKEYRRSQEPAVDKLKEPILDSIASGLTSRYQLNLTREDVASLWFLCKQEASLLEITNQACGLFSASEVSLLEWTDDLEVFLLKGYGKSINYRMGVPLLKDVHESIEQAIIAKEENLSPGTYEKARLRFAHAETVIPFTCLLGLFLEGSEFERIQNEQPLDLPPKPPQRRIWAGSAVAPFAGNNMLVLFHCSGNDSNGIRTSEGSRSNYFVQVLHNEIPVPMPGCGNTDFCPYDVFKERIVNPHLKNEFESLCNSKLDLHKVNPQPPKPCSFFCKLSNWLIRPFFLKDTKMQAGSEDTEL</sequence>
<evidence type="ECO:0000256" key="17">
    <source>
        <dbReference type="SAM" id="SignalP"/>
    </source>
</evidence>
<dbReference type="Pfam" id="PF00328">
    <property type="entry name" value="His_Phos_2"/>
    <property type="match status" value="1"/>
</dbReference>
<feature type="disulfide bond" evidence="16">
    <location>
        <begin position="441"/>
        <end position="447"/>
    </location>
</feature>
<dbReference type="GO" id="GO:0003993">
    <property type="term" value="F:acid phosphatase activity"/>
    <property type="evidence" value="ECO:0007669"/>
    <property type="project" value="TreeGrafter"/>
</dbReference>
<dbReference type="PIRSF" id="PIRSF000894">
    <property type="entry name" value="Acid_phosphatase"/>
    <property type="match status" value="1"/>
</dbReference>
<keyword evidence="6" id="KW-1003">Cell membrane</keyword>
<evidence type="ECO:0000256" key="16">
    <source>
        <dbReference type="PIRSR" id="PIRSR000894-2"/>
    </source>
</evidence>
<accession>A0AAX6EKT6</accession>
<keyword evidence="16" id="KW-1015">Disulfide bond</keyword>
<evidence type="ECO:0000256" key="14">
    <source>
        <dbReference type="ARBA" id="ARBA00043691"/>
    </source>
</evidence>
<protein>
    <recommendedName>
        <fullName evidence="5">Multiple inositol polyphosphate phosphatase 1</fullName>
        <ecNumber evidence="4">3.1.3.62</ecNumber>
        <ecNumber evidence="3">3.1.3.80</ecNumber>
    </recommendedName>
    <alternativeName>
        <fullName evidence="11">2,3-bisphosphoglycerate 3-phosphatase</fullName>
    </alternativeName>
</protein>
<comment type="catalytic activity">
    <reaction evidence="13">
        <text>1D-myo-inositol 1,2,4,5,6-pentakisphosphate + H2O = 1D-myo-inositol 1,2,5,6-tetrakisphosphate + phosphate</text>
        <dbReference type="Rhea" id="RHEA:77115"/>
        <dbReference type="ChEBI" id="CHEBI:15377"/>
        <dbReference type="ChEBI" id="CHEBI:43474"/>
        <dbReference type="ChEBI" id="CHEBI:57798"/>
        <dbReference type="ChEBI" id="CHEBI:195535"/>
        <dbReference type="EC" id="3.1.3.62"/>
    </reaction>
    <physiologicalReaction direction="left-to-right" evidence="13">
        <dbReference type="Rhea" id="RHEA:77116"/>
    </physiologicalReaction>
</comment>
<keyword evidence="19" id="KW-1185">Reference proteome</keyword>
<feature type="disulfide bond" evidence="16">
    <location>
        <begin position="263"/>
        <end position="277"/>
    </location>
</feature>
<evidence type="ECO:0000256" key="13">
    <source>
        <dbReference type="ARBA" id="ARBA00043671"/>
    </source>
</evidence>
<comment type="subcellular location">
    <subcellularLocation>
        <location evidence="1">Cell membrane</location>
    </subcellularLocation>
</comment>
<evidence type="ECO:0000256" key="12">
    <source>
        <dbReference type="ARBA" id="ARBA00043668"/>
    </source>
</evidence>
<evidence type="ECO:0000256" key="4">
    <source>
        <dbReference type="ARBA" id="ARBA00013040"/>
    </source>
</evidence>
<dbReference type="InterPro" id="IPR029033">
    <property type="entry name" value="His_PPase_superfam"/>
</dbReference>
<dbReference type="PANTHER" id="PTHR20963:SF8">
    <property type="entry name" value="MULTIPLE INOSITOL POLYPHOSPHATE PHOSPHATASE 1"/>
    <property type="match status" value="1"/>
</dbReference>
<evidence type="ECO:0000313" key="19">
    <source>
        <dbReference type="Proteomes" id="UP001140949"/>
    </source>
</evidence>
<dbReference type="PANTHER" id="PTHR20963">
    <property type="entry name" value="MULTIPLE INOSITOL POLYPHOSPHATE PHOSPHATASE-RELATED"/>
    <property type="match status" value="1"/>
</dbReference>
<evidence type="ECO:0000256" key="10">
    <source>
        <dbReference type="ARBA" id="ARBA00023180"/>
    </source>
</evidence>
<gene>
    <name evidence="18" type="ORF">M6B38_184610</name>
</gene>
<comment type="similarity">
    <text evidence="2">Belongs to the histidine acid phosphatase family. MINPP1 subfamily.</text>
</comment>
<evidence type="ECO:0000313" key="18">
    <source>
        <dbReference type="EMBL" id="KAJ6804757.1"/>
    </source>
</evidence>
<feature type="disulfide bond" evidence="16">
    <location>
        <begin position="57"/>
        <end position="407"/>
    </location>
</feature>
<evidence type="ECO:0000256" key="3">
    <source>
        <dbReference type="ARBA" id="ARBA00012976"/>
    </source>
</evidence>
<evidence type="ECO:0000256" key="6">
    <source>
        <dbReference type="ARBA" id="ARBA00022475"/>
    </source>
</evidence>
<organism evidence="18 19">
    <name type="scientific">Iris pallida</name>
    <name type="common">Sweet iris</name>
    <dbReference type="NCBI Taxonomy" id="29817"/>
    <lineage>
        <taxon>Eukaryota</taxon>
        <taxon>Viridiplantae</taxon>
        <taxon>Streptophyta</taxon>
        <taxon>Embryophyta</taxon>
        <taxon>Tracheophyta</taxon>
        <taxon>Spermatophyta</taxon>
        <taxon>Magnoliopsida</taxon>
        <taxon>Liliopsida</taxon>
        <taxon>Asparagales</taxon>
        <taxon>Iridaceae</taxon>
        <taxon>Iridoideae</taxon>
        <taxon>Irideae</taxon>
        <taxon>Iris</taxon>
    </lineage>
</organism>
<dbReference type="FunFam" id="3.40.50.1240:FF:000017">
    <property type="entry name" value="Histidine acid phosphatase family protein"/>
    <property type="match status" value="1"/>
</dbReference>
<dbReference type="SUPFAM" id="SSF53254">
    <property type="entry name" value="Phosphoglycerate mutase-like"/>
    <property type="match status" value="1"/>
</dbReference>
<proteinExistence type="inferred from homology"/>
<dbReference type="GO" id="GO:0052745">
    <property type="term" value="F:inositol phosphate phosphatase activity"/>
    <property type="evidence" value="ECO:0007669"/>
    <property type="project" value="TreeGrafter"/>
</dbReference>
<feature type="signal peptide" evidence="17">
    <location>
        <begin position="1"/>
        <end position="21"/>
    </location>
</feature>
<name>A0AAX6EKT6_IRIPA</name>
<dbReference type="InterPro" id="IPR016274">
    <property type="entry name" value="Histidine_acid_Pase_euk"/>
</dbReference>
<keyword evidence="10" id="KW-0325">Glycoprotein</keyword>
<dbReference type="AlphaFoldDB" id="A0AAX6EKT6"/>
<dbReference type="GO" id="GO:0005886">
    <property type="term" value="C:plasma membrane"/>
    <property type="evidence" value="ECO:0007669"/>
    <property type="project" value="UniProtKB-SubCell"/>
</dbReference>
<reference evidence="18" key="1">
    <citation type="journal article" date="2023" name="GigaByte">
        <title>Genome assembly of the bearded iris, Iris pallida Lam.</title>
        <authorList>
            <person name="Bruccoleri R.E."/>
            <person name="Oakeley E.J."/>
            <person name="Faust A.M.E."/>
            <person name="Altorfer M."/>
            <person name="Dessus-Babus S."/>
            <person name="Burckhardt D."/>
            <person name="Oertli M."/>
            <person name="Naumann U."/>
            <person name="Petersen F."/>
            <person name="Wong J."/>
        </authorList>
    </citation>
    <scope>NUCLEOTIDE SEQUENCE</scope>
    <source>
        <strain evidence="18">GSM-AAB239-AS_SAM_17_03QT</strain>
    </source>
</reference>
<evidence type="ECO:0000256" key="9">
    <source>
        <dbReference type="ARBA" id="ARBA00023136"/>
    </source>
</evidence>
<evidence type="ECO:0000256" key="7">
    <source>
        <dbReference type="ARBA" id="ARBA00022729"/>
    </source>
</evidence>
<evidence type="ECO:0000256" key="2">
    <source>
        <dbReference type="ARBA" id="ARBA00008422"/>
    </source>
</evidence>
<evidence type="ECO:0000256" key="11">
    <source>
        <dbReference type="ARBA" id="ARBA00031642"/>
    </source>
</evidence>
<evidence type="ECO:0000256" key="15">
    <source>
        <dbReference type="ARBA" id="ARBA00043832"/>
    </source>
</evidence>
<comment type="catalytic activity">
    <reaction evidence="15">
        <text>(2R)-2,3-bisphosphoglycerate + H2O = (2R)-2-phosphoglycerate + phosphate</text>
        <dbReference type="Rhea" id="RHEA:27381"/>
        <dbReference type="ChEBI" id="CHEBI:15377"/>
        <dbReference type="ChEBI" id="CHEBI:43474"/>
        <dbReference type="ChEBI" id="CHEBI:58248"/>
        <dbReference type="ChEBI" id="CHEBI:58289"/>
        <dbReference type="EC" id="3.1.3.80"/>
    </reaction>
    <physiologicalReaction direction="left-to-right" evidence="15">
        <dbReference type="Rhea" id="RHEA:27382"/>
    </physiologicalReaction>
</comment>
<comment type="catalytic activity">
    <reaction evidence="12">
        <text>1D-myo-inositol 1,2,5,6-tetrakisphosphate + H2O = 1D-myo-inositol 1,2,6-trisphosphate + phosphate</text>
        <dbReference type="Rhea" id="RHEA:77119"/>
        <dbReference type="ChEBI" id="CHEBI:15377"/>
        <dbReference type="ChEBI" id="CHEBI:43474"/>
        <dbReference type="ChEBI" id="CHEBI:195535"/>
        <dbReference type="ChEBI" id="CHEBI:195537"/>
        <dbReference type="EC" id="3.1.3.62"/>
    </reaction>
    <physiologicalReaction direction="left-to-right" evidence="12">
        <dbReference type="Rhea" id="RHEA:77120"/>
    </physiologicalReaction>
</comment>
<dbReference type="EC" id="3.1.3.62" evidence="4"/>
<dbReference type="Gene3D" id="3.40.50.1240">
    <property type="entry name" value="Phosphoglycerate mutase-like"/>
    <property type="match status" value="1"/>
</dbReference>